<dbReference type="GO" id="GO:0007220">
    <property type="term" value="P:Notch receptor processing"/>
    <property type="evidence" value="ECO:0007669"/>
    <property type="project" value="TreeGrafter"/>
</dbReference>
<dbReference type="OrthoDB" id="755951at2759"/>
<evidence type="ECO:0000256" key="3">
    <source>
        <dbReference type="ARBA" id="ARBA00015303"/>
    </source>
</evidence>
<dbReference type="PANTHER" id="PTHR21092:SF0">
    <property type="entry name" value="NICASTRIN"/>
    <property type="match status" value="1"/>
</dbReference>
<evidence type="ECO:0000313" key="13">
    <source>
        <dbReference type="Proteomes" id="UP000694397"/>
    </source>
</evidence>
<dbReference type="Gene3D" id="3.40.630.10">
    <property type="entry name" value="Zn peptidases"/>
    <property type="match status" value="1"/>
</dbReference>
<dbReference type="GO" id="GO:0016485">
    <property type="term" value="P:protein processing"/>
    <property type="evidence" value="ECO:0007669"/>
    <property type="project" value="InterPro"/>
</dbReference>
<dbReference type="SUPFAM" id="SSF53187">
    <property type="entry name" value="Zn-dependent exopeptidases"/>
    <property type="match status" value="1"/>
</dbReference>
<keyword evidence="4 10" id="KW-0812">Transmembrane</keyword>
<evidence type="ECO:0000313" key="12">
    <source>
        <dbReference type="Ensembl" id="ENSSFOP00015038532.1"/>
    </source>
</evidence>
<dbReference type="Pfam" id="PF05450">
    <property type="entry name" value="Nicastrin"/>
    <property type="match status" value="1"/>
</dbReference>
<protein>
    <recommendedName>
        <fullName evidence="3">Nicastrin</fullName>
    </recommendedName>
</protein>
<dbReference type="GO" id="GO:0005886">
    <property type="term" value="C:plasma membrane"/>
    <property type="evidence" value="ECO:0007669"/>
    <property type="project" value="TreeGrafter"/>
</dbReference>
<dbReference type="GO" id="GO:0007219">
    <property type="term" value="P:Notch signaling pathway"/>
    <property type="evidence" value="ECO:0007669"/>
    <property type="project" value="UniProtKB-KW"/>
</dbReference>
<keyword evidence="7 10" id="KW-1133">Transmembrane helix</keyword>
<accession>A0A8C9SRC0</accession>
<evidence type="ECO:0000256" key="7">
    <source>
        <dbReference type="ARBA" id="ARBA00022989"/>
    </source>
</evidence>
<comment type="similarity">
    <text evidence="2">Belongs to the nicastrin family.</text>
</comment>
<dbReference type="Pfam" id="PF18266">
    <property type="entry name" value="Ncstrn_small"/>
    <property type="match status" value="1"/>
</dbReference>
<reference evidence="12" key="3">
    <citation type="submission" date="2025-09" db="UniProtKB">
        <authorList>
            <consortium name="Ensembl"/>
        </authorList>
    </citation>
    <scope>IDENTIFICATION</scope>
</reference>
<dbReference type="InterPro" id="IPR041084">
    <property type="entry name" value="Ncstrn_small"/>
</dbReference>
<keyword evidence="8 10" id="KW-0472">Membrane</keyword>
<evidence type="ECO:0000256" key="2">
    <source>
        <dbReference type="ARBA" id="ARBA00007717"/>
    </source>
</evidence>
<reference evidence="12 13" key="1">
    <citation type="submission" date="2019-04" db="EMBL/GenBank/DDBJ databases">
        <authorList>
            <consortium name="Wellcome Sanger Institute Data Sharing"/>
        </authorList>
    </citation>
    <scope>NUCLEOTIDE SEQUENCE [LARGE SCALE GENOMIC DNA]</scope>
</reference>
<evidence type="ECO:0000259" key="11">
    <source>
        <dbReference type="Pfam" id="PF18266"/>
    </source>
</evidence>
<evidence type="ECO:0000256" key="6">
    <source>
        <dbReference type="ARBA" id="ARBA00022976"/>
    </source>
</evidence>
<feature type="domain" description="Nicastrin small lobe" evidence="11">
    <location>
        <begin position="47"/>
        <end position="220"/>
    </location>
</feature>
<name>A0A8C9SRC0_SCLFO</name>
<dbReference type="Proteomes" id="UP000694397">
    <property type="component" value="Chromosome 1"/>
</dbReference>
<gene>
    <name evidence="12" type="primary">NCSTN</name>
</gene>
<keyword evidence="13" id="KW-1185">Reference proteome</keyword>
<evidence type="ECO:0000256" key="10">
    <source>
        <dbReference type="SAM" id="Phobius"/>
    </source>
</evidence>
<evidence type="ECO:0000256" key="4">
    <source>
        <dbReference type="ARBA" id="ARBA00022692"/>
    </source>
</evidence>
<dbReference type="AlphaFoldDB" id="A0A8C9SRC0"/>
<dbReference type="PANTHER" id="PTHR21092">
    <property type="entry name" value="NICASTRIN"/>
    <property type="match status" value="1"/>
</dbReference>
<comment type="subcellular location">
    <subcellularLocation>
        <location evidence="1">Membrane</location>
        <topology evidence="1">Single-pass type I membrane protein</topology>
    </subcellularLocation>
</comment>
<feature type="transmembrane region" description="Helical" evidence="10">
    <location>
        <begin position="678"/>
        <end position="698"/>
    </location>
</feature>
<proteinExistence type="inferred from homology"/>
<dbReference type="InterPro" id="IPR008710">
    <property type="entry name" value="Nicastrin"/>
</dbReference>
<sequence length="717" mass="78936">KLQLLSLNIMDGQPSLLLTCLHICPLPGVGCSSVQQKIYVQLNKTFPCVRLLNATHQIGCQSSVSGDTGVLHVLETETDLDWVLSSGPNPPYVVLMVAEHFNRSTMMKLKGSARVAGVAVVISKAGPAQGFSPHHSCPNQNSGVYSDSYGPELAGCNVTVWNPLGNSLSYEDFRFPIFSLHEGEEADVIRKCFLDHNRGVNGSDPAYPLCAMQLASHMYAVKDTATCMRRNDIQSRFSISPEFVCDALADYNVWSSLKPLNNSGKGHLDGESVVIAATRLDSRSFFWNEAPGGESAVGGFVTLLAAAQALRAVVEDHPPSQNILFTFFQGETFDYIGSSRMVYDMENGKFVIDLDNIHSLVEIGQVALHRNGQLWLHSDPVSRRNSSVRSELISNMKSTALNLSLSVAEPDVSQPLPPSSFQRFLRARPIPGVVLTDHMSAFSNRYYESLYDDAEYLNVSYPSGLSPEEQLEYVTDTAKTLAEVATLVARSLYKQAGGLDDHLSSINADPKIVTQMLYGFLVQSNNSWFRSLVSPDIVKNLVSAILFPASGPQPPQYYVGVPTSGDPVKMPTWLVQYVLANFTGTLRNLTQTQCKNPEDLEGESKDLYSYFWVQGPVPPNSTQGEGYCVRAPVRLVKAHSPAFELHQYSSRDYSTWTESRWKQIQARIFLVASRDLEMLTLGVGVAVLLVSLVVTYFINSKADLLFSSSRETTSTAY</sequence>
<keyword evidence="9" id="KW-0325">Glycoprotein</keyword>
<evidence type="ECO:0000256" key="9">
    <source>
        <dbReference type="ARBA" id="ARBA00023180"/>
    </source>
</evidence>
<dbReference type="CDD" id="cd03881">
    <property type="entry name" value="M28_Nicastrin"/>
    <property type="match status" value="1"/>
</dbReference>
<keyword evidence="5" id="KW-0732">Signal</keyword>
<organism evidence="12 13">
    <name type="scientific">Scleropages formosus</name>
    <name type="common">Asian bonytongue</name>
    <name type="synonym">Osteoglossum formosum</name>
    <dbReference type="NCBI Taxonomy" id="113540"/>
    <lineage>
        <taxon>Eukaryota</taxon>
        <taxon>Metazoa</taxon>
        <taxon>Chordata</taxon>
        <taxon>Craniata</taxon>
        <taxon>Vertebrata</taxon>
        <taxon>Euteleostomi</taxon>
        <taxon>Actinopterygii</taxon>
        <taxon>Neopterygii</taxon>
        <taxon>Teleostei</taxon>
        <taxon>Osteoglossocephala</taxon>
        <taxon>Osteoglossomorpha</taxon>
        <taxon>Osteoglossiformes</taxon>
        <taxon>Osteoglossidae</taxon>
        <taxon>Scleropages</taxon>
    </lineage>
</organism>
<evidence type="ECO:0000256" key="1">
    <source>
        <dbReference type="ARBA" id="ARBA00004479"/>
    </source>
</evidence>
<dbReference type="GeneTree" id="ENSGT00390000014633"/>
<keyword evidence="6" id="KW-0914">Notch signaling pathway</keyword>
<reference evidence="12" key="2">
    <citation type="submission" date="2025-08" db="UniProtKB">
        <authorList>
            <consortium name="Ensembl"/>
        </authorList>
    </citation>
    <scope>IDENTIFICATION</scope>
</reference>
<dbReference type="Ensembl" id="ENSSFOT00015053579.1">
    <property type="protein sequence ID" value="ENSSFOP00015038532.1"/>
    <property type="gene ID" value="ENSSFOG00015012689.2"/>
</dbReference>
<evidence type="ECO:0000256" key="5">
    <source>
        <dbReference type="ARBA" id="ARBA00022729"/>
    </source>
</evidence>
<evidence type="ECO:0000256" key="8">
    <source>
        <dbReference type="ARBA" id="ARBA00023136"/>
    </source>
</evidence>